<dbReference type="RefSeq" id="WP_182164839.1">
    <property type="nucleotide sequence ID" value="NZ_JACFXV010000049.1"/>
</dbReference>
<feature type="domain" description="DUF7936" evidence="1">
    <location>
        <begin position="1"/>
        <end position="104"/>
    </location>
</feature>
<gene>
    <name evidence="2" type="ORF">H2509_09870</name>
</gene>
<dbReference type="Proteomes" id="UP000541109">
    <property type="component" value="Unassembled WGS sequence"/>
</dbReference>
<dbReference type="AlphaFoldDB" id="A0A839ACG6"/>
<sequence length="108" mass="11608">MTEITWKIVSLDRAPEMSGLTDVVCRAHWEVLAIDPAYPDLAGRVYGDCAMAPPNAANFTAFADLDQATVLDWVKARIDAPACEAAALADLDRQINPPIVAGLPSGWQ</sequence>
<dbReference type="EMBL" id="JACFXV010000049">
    <property type="protein sequence ID" value="MBA5777430.1"/>
    <property type="molecule type" value="Genomic_DNA"/>
</dbReference>
<comment type="caution">
    <text evidence="2">The sequence shown here is derived from an EMBL/GenBank/DDBJ whole genome shotgun (WGS) entry which is preliminary data.</text>
</comment>
<dbReference type="Pfam" id="PF25590">
    <property type="entry name" value="DUF7936"/>
    <property type="match status" value="1"/>
</dbReference>
<evidence type="ECO:0000259" key="1">
    <source>
        <dbReference type="Pfam" id="PF25590"/>
    </source>
</evidence>
<accession>A0A839ACG6</accession>
<protein>
    <recommendedName>
        <fullName evidence="1">DUF7936 domain-containing protein</fullName>
    </recommendedName>
</protein>
<reference evidence="2 3" key="1">
    <citation type="submission" date="2020-07" db="EMBL/GenBank/DDBJ databases">
        <title>Stappia sp., F7233, whole genome shotgun sequencing project.</title>
        <authorList>
            <person name="Jiang S."/>
            <person name="Liu Z.W."/>
            <person name="Du Z.J."/>
        </authorList>
    </citation>
    <scope>NUCLEOTIDE SEQUENCE [LARGE SCALE GENOMIC DNA]</scope>
    <source>
        <strain evidence="2 3">F7233</strain>
    </source>
</reference>
<keyword evidence="3" id="KW-1185">Reference proteome</keyword>
<proteinExistence type="predicted"/>
<dbReference type="InterPro" id="IPR057696">
    <property type="entry name" value="DUF7936"/>
</dbReference>
<name>A0A839ACG6_9HYPH</name>
<evidence type="ECO:0000313" key="2">
    <source>
        <dbReference type="EMBL" id="MBA5777430.1"/>
    </source>
</evidence>
<organism evidence="2 3">
    <name type="scientific">Stappia albiluteola</name>
    <dbReference type="NCBI Taxonomy" id="2758565"/>
    <lineage>
        <taxon>Bacteria</taxon>
        <taxon>Pseudomonadati</taxon>
        <taxon>Pseudomonadota</taxon>
        <taxon>Alphaproteobacteria</taxon>
        <taxon>Hyphomicrobiales</taxon>
        <taxon>Stappiaceae</taxon>
        <taxon>Stappia</taxon>
    </lineage>
</organism>
<evidence type="ECO:0000313" key="3">
    <source>
        <dbReference type="Proteomes" id="UP000541109"/>
    </source>
</evidence>